<sequence length="484" mass="54862">MKHNEMDHDNQSYSFRCRITPEVKAKRQKVRECLLNVTDEQFSSNLHTNFNEGEIKEMLSSKTEARMKRSVKNGQNRTKHRHTINGGESSLEEQKEYRRGRLRRADVQEILKATAAAVSQIGGSKKQLSLNSPVSLRSEAYSLRPNRFKPYAMLHQGIPIPTENTFQTASSSREMESPSSSKGRRKRRSKSKMSDRIRCRKCKEMVNARGGCLSHHTNARHLRLPMFQCALCKKDFFEVSNTQIQKHMSTHHKGEKKHLISNYHKFSSILHATRDECFGKKDERIRTLKGRPPNVKGRAKSVIGMNGIGKRGEGIREEDAVESAHSKSANDGAPNCLADGIDGQLKGGPEENDDLKSWAVRLSAEHQRPNQHSQRQQQPGSQQEASDGPEQRVSCKVCGEMVWNKTGNRLNHVNVRHLQLPLHECAICGKAFTSYSRSACYSHVQFAHKAEIGLGQGSNVIEKYIINRKELHDVQLIDAAKEHF</sequence>
<keyword evidence="1" id="KW-0862">Zinc</keyword>
<dbReference type="SMART" id="SM00355">
    <property type="entry name" value="ZnF_C2H2"/>
    <property type="match status" value="4"/>
</dbReference>
<dbReference type="InterPro" id="IPR013087">
    <property type="entry name" value="Znf_C2H2_type"/>
</dbReference>
<organism evidence="4 5">
    <name type="scientific">Globodera pallida</name>
    <name type="common">Potato cyst nematode worm</name>
    <name type="synonym">Heterodera pallida</name>
    <dbReference type="NCBI Taxonomy" id="36090"/>
    <lineage>
        <taxon>Eukaryota</taxon>
        <taxon>Metazoa</taxon>
        <taxon>Ecdysozoa</taxon>
        <taxon>Nematoda</taxon>
        <taxon>Chromadorea</taxon>
        <taxon>Rhabditida</taxon>
        <taxon>Tylenchina</taxon>
        <taxon>Tylenchomorpha</taxon>
        <taxon>Tylenchoidea</taxon>
        <taxon>Heteroderidae</taxon>
        <taxon>Heteroderinae</taxon>
        <taxon>Globodera</taxon>
    </lineage>
</organism>
<accession>A0A183BLZ6</accession>
<reference evidence="5" key="2">
    <citation type="submission" date="2016-06" db="UniProtKB">
        <authorList>
            <consortium name="WormBaseParasite"/>
        </authorList>
    </citation>
    <scope>IDENTIFICATION</scope>
</reference>
<feature type="region of interest" description="Disordered" evidence="2">
    <location>
        <begin position="305"/>
        <end position="391"/>
    </location>
</feature>
<dbReference type="AlphaFoldDB" id="A0A183BLZ6"/>
<feature type="region of interest" description="Disordered" evidence="2">
    <location>
        <begin position="162"/>
        <end position="196"/>
    </location>
</feature>
<feature type="compositionally biased region" description="Basic and acidic residues" evidence="2">
    <location>
        <begin position="310"/>
        <end position="325"/>
    </location>
</feature>
<feature type="domain" description="C2H2-type" evidence="3">
    <location>
        <begin position="227"/>
        <end position="257"/>
    </location>
</feature>
<evidence type="ECO:0000313" key="4">
    <source>
        <dbReference type="Proteomes" id="UP000050741"/>
    </source>
</evidence>
<reference evidence="4" key="1">
    <citation type="submission" date="2014-05" db="EMBL/GenBank/DDBJ databases">
        <title>The genome and life-stage specific transcriptomes of Globodera pallida elucidate key aspects of plant parasitism by a cyst nematode.</title>
        <authorList>
            <person name="Cotton J.A."/>
            <person name="Lilley C.J."/>
            <person name="Jones L.M."/>
            <person name="Kikuchi T."/>
            <person name="Reid A.J."/>
            <person name="Thorpe P."/>
            <person name="Tsai I.J."/>
            <person name="Beasley H."/>
            <person name="Blok V."/>
            <person name="Cock P.J.A."/>
            <person name="Van den Akker S.E."/>
            <person name="Holroyd N."/>
            <person name="Hunt M."/>
            <person name="Mantelin S."/>
            <person name="Naghra H."/>
            <person name="Pain A."/>
            <person name="Palomares-Rius J.E."/>
            <person name="Zarowiecki M."/>
            <person name="Berriman M."/>
            <person name="Jones J.T."/>
            <person name="Urwin P.E."/>
        </authorList>
    </citation>
    <scope>NUCLEOTIDE SEQUENCE [LARGE SCALE GENOMIC DNA]</scope>
    <source>
        <strain evidence="4">Lindley</strain>
    </source>
</reference>
<name>A0A183BLZ6_GLOPA</name>
<feature type="compositionally biased region" description="Low complexity" evidence="2">
    <location>
        <begin position="370"/>
        <end position="383"/>
    </location>
</feature>
<dbReference type="Gene3D" id="3.30.160.60">
    <property type="entry name" value="Classic Zinc Finger"/>
    <property type="match status" value="1"/>
</dbReference>
<evidence type="ECO:0000259" key="3">
    <source>
        <dbReference type="PROSITE" id="PS50157"/>
    </source>
</evidence>
<evidence type="ECO:0000313" key="5">
    <source>
        <dbReference type="WBParaSite" id="GPLIN_000163100"/>
    </source>
</evidence>
<evidence type="ECO:0000256" key="1">
    <source>
        <dbReference type="PROSITE-ProRule" id="PRU00042"/>
    </source>
</evidence>
<dbReference type="PROSITE" id="PS50157">
    <property type="entry name" value="ZINC_FINGER_C2H2_2"/>
    <property type="match status" value="1"/>
</dbReference>
<keyword evidence="1" id="KW-0479">Metal-binding</keyword>
<dbReference type="GO" id="GO:0008270">
    <property type="term" value="F:zinc ion binding"/>
    <property type="evidence" value="ECO:0007669"/>
    <property type="project" value="UniProtKB-KW"/>
</dbReference>
<dbReference type="WBParaSite" id="GPLIN_000163100">
    <property type="protein sequence ID" value="GPLIN_000163100"/>
    <property type="gene ID" value="GPLIN_000163100"/>
</dbReference>
<dbReference type="Proteomes" id="UP000050741">
    <property type="component" value="Unassembled WGS sequence"/>
</dbReference>
<keyword evidence="4" id="KW-1185">Reference proteome</keyword>
<protein>
    <submittedName>
        <fullName evidence="5">C2H2-type domain-containing protein</fullName>
    </submittedName>
</protein>
<evidence type="ECO:0000256" key="2">
    <source>
        <dbReference type="SAM" id="MobiDB-lite"/>
    </source>
</evidence>
<feature type="region of interest" description="Disordered" evidence="2">
    <location>
        <begin position="70"/>
        <end position="94"/>
    </location>
</feature>
<proteinExistence type="predicted"/>
<feature type="compositionally biased region" description="Basic residues" evidence="2">
    <location>
        <begin position="182"/>
        <end position="191"/>
    </location>
</feature>
<keyword evidence="1" id="KW-0863">Zinc-finger</keyword>